<dbReference type="EMBL" id="JARJLG010000186">
    <property type="protein sequence ID" value="KAJ7731007.1"/>
    <property type="molecule type" value="Genomic_DNA"/>
</dbReference>
<keyword evidence="3" id="KW-1185">Reference proteome</keyword>
<name>A0AAD7HY24_9AGAR</name>
<comment type="caution">
    <text evidence="2">The sequence shown here is derived from an EMBL/GenBank/DDBJ whole genome shotgun (WGS) entry which is preliminary data.</text>
</comment>
<gene>
    <name evidence="1" type="ORF">DFH07DRAFT_847997</name>
    <name evidence="2" type="ORF">DFH07DRAFT_848076</name>
</gene>
<evidence type="ECO:0000313" key="3">
    <source>
        <dbReference type="Proteomes" id="UP001215280"/>
    </source>
</evidence>
<dbReference type="EMBL" id="JARJLG010000186">
    <property type="protein sequence ID" value="KAJ7730992.1"/>
    <property type="molecule type" value="Genomic_DNA"/>
</dbReference>
<evidence type="ECO:0000313" key="1">
    <source>
        <dbReference type="EMBL" id="KAJ7730992.1"/>
    </source>
</evidence>
<accession>A0AAD7HY24</accession>
<dbReference type="Proteomes" id="UP001215280">
    <property type="component" value="Unassembled WGS sequence"/>
</dbReference>
<evidence type="ECO:0000313" key="2">
    <source>
        <dbReference type="EMBL" id="KAJ7731007.1"/>
    </source>
</evidence>
<dbReference type="AlphaFoldDB" id="A0AAD7HY24"/>
<proteinExistence type="predicted"/>
<sequence>MKSAILTYILRSCLATTTRLHVNKVRTDQIHVTEATATRTTRMSRDTTGKSARRVHFDRRSIATKDDQVQIPCTRSTVFCYLPTTIHK</sequence>
<protein>
    <submittedName>
        <fullName evidence="2">Uncharacterized protein</fullName>
    </submittedName>
</protein>
<organism evidence="2 3">
    <name type="scientific">Mycena maculata</name>
    <dbReference type="NCBI Taxonomy" id="230809"/>
    <lineage>
        <taxon>Eukaryota</taxon>
        <taxon>Fungi</taxon>
        <taxon>Dikarya</taxon>
        <taxon>Basidiomycota</taxon>
        <taxon>Agaricomycotina</taxon>
        <taxon>Agaricomycetes</taxon>
        <taxon>Agaricomycetidae</taxon>
        <taxon>Agaricales</taxon>
        <taxon>Marasmiineae</taxon>
        <taxon>Mycenaceae</taxon>
        <taxon>Mycena</taxon>
    </lineage>
</organism>
<reference evidence="2" key="1">
    <citation type="submission" date="2023-03" db="EMBL/GenBank/DDBJ databases">
        <title>Massive genome expansion in bonnet fungi (Mycena s.s.) driven by repeated elements and novel gene families across ecological guilds.</title>
        <authorList>
            <consortium name="Lawrence Berkeley National Laboratory"/>
            <person name="Harder C.B."/>
            <person name="Miyauchi S."/>
            <person name="Viragh M."/>
            <person name="Kuo A."/>
            <person name="Thoen E."/>
            <person name="Andreopoulos B."/>
            <person name="Lu D."/>
            <person name="Skrede I."/>
            <person name="Drula E."/>
            <person name="Henrissat B."/>
            <person name="Morin E."/>
            <person name="Kohler A."/>
            <person name="Barry K."/>
            <person name="LaButti K."/>
            <person name="Morin E."/>
            <person name="Salamov A."/>
            <person name="Lipzen A."/>
            <person name="Mereny Z."/>
            <person name="Hegedus B."/>
            <person name="Baldrian P."/>
            <person name="Stursova M."/>
            <person name="Weitz H."/>
            <person name="Taylor A."/>
            <person name="Grigoriev I.V."/>
            <person name="Nagy L.G."/>
            <person name="Martin F."/>
            <person name="Kauserud H."/>
        </authorList>
    </citation>
    <scope>NUCLEOTIDE SEQUENCE</scope>
    <source>
        <strain evidence="2">CBHHK188m</strain>
    </source>
</reference>